<name>A0A3L9I7N5_ECOLX</name>
<proteinExistence type="predicted"/>
<protein>
    <recommendedName>
        <fullName evidence="5">O-antigen ligase-related domain-containing protein</fullName>
    </recommendedName>
</protein>
<dbReference type="EMBL" id="RDDM01000077">
    <property type="protein sequence ID" value="RLY57724.1"/>
    <property type="molecule type" value="Genomic_DNA"/>
</dbReference>
<dbReference type="Pfam" id="PF04932">
    <property type="entry name" value="Wzy_C"/>
    <property type="match status" value="1"/>
</dbReference>
<evidence type="ECO:0000256" key="2">
    <source>
        <dbReference type="ARBA" id="ARBA00022692"/>
    </source>
</evidence>
<evidence type="ECO:0000259" key="5">
    <source>
        <dbReference type="Pfam" id="PF04932"/>
    </source>
</evidence>
<accession>A0A3L9I7N5</accession>
<dbReference type="AlphaFoldDB" id="A0A3L9I7N5"/>
<comment type="subcellular location">
    <subcellularLocation>
        <location evidence="1">Membrane</location>
        <topology evidence="1">Multi-pass membrane protein</topology>
    </subcellularLocation>
</comment>
<dbReference type="PANTHER" id="PTHR37422:SF13">
    <property type="entry name" value="LIPOPOLYSACCHARIDE BIOSYNTHESIS PROTEIN PA4999-RELATED"/>
    <property type="match status" value="1"/>
</dbReference>
<evidence type="ECO:0000256" key="1">
    <source>
        <dbReference type="ARBA" id="ARBA00004141"/>
    </source>
</evidence>
<dbReference type="Proteomes" id="UP000281340">
    <property type="component" value="Unassembled WGS sequence"/>
</dbReference>
<gene>
    <name evidence="6" type="ORF">EAI46_12125</name>
</gene>
<evidence type="ECO:0000313" key="7">
    <source>
        <dbReference type="Proteomes" id="UP000281340"/>
    </source>
</evidence>
<evidence type="ECO:0000256" key="4">
    <source>
        <dbReference type="ARBA" id="ARBA00023136"/>
    </source>
</evidence>
<keyword evidence="4" id="KW-0472">Membrane</keyword>
<dbReference type="PANTHER" id="PTHR37422">
    <property type="entry name" value="TEICHURONIC ACID BIOSYNTHESIS PROTEIN TUAE"/>
    <property type="match status" value="1"/>
</dbReference>
<keyword evidence="3" id="KW-1133">Transmembrane helix</keyword>
<comment type="caution">
    <text evidence="6">The sequence shown here is derived from an EMBL/GenBank/DDBJ whole genome shotgun (WGS) entry which is preliminary data.</text>
</comment>
<organism evidence="6 7">
    <name type="scientific">Escherichia coli</name>
    <dbReference type="NCBI Taxonomy" id="562"/>
    <lineage>
        <taxon>Bacteria</taxon>
        <taxon>Pseudomonadati</taxon>
        <taxon>Pseudomonadota</taxon>
        <taxon>Gammaproteobacteria</taxon>
        <taxon>Enterobacterales</taxon>
        <taxon>Enterobacteriaceae</taxon>
        <taxon>Escherichia</taxon>
    </lineage>
</organism>
<keyword evidence="2" id="KW-0812">Transmembrane</keyword>
<dbReference type="InterPro" id="IPR051533">
    <property type="entry name" value="WaaL-like"/>
</dbReference>
<sequence length="379" mass="44077">MLKRYSNLVFPFVIAFSFFSYVMNPSLKFIYKSPIINFIPFLLCCLLTIIFLTEEKIKLNYYKLFSILYIGFFFILQYAYFIQSTDSMETLLRLISVNFSFLFGLLLGWCFKRESIEKLFILWALLLSIANICGVIKYSDGVEFNHLNFTLPLGTVVTWLIFKAFMKDTDRYIFTLSVILFLFFNIIFAGSRTAIFLPILVSLFIMVIFRKYVSIKKTVISFIILITITIISLPYILSNLNAYFLSKVQNMADISEDSRYNLYLKCFNMLLEHPFGIGYGNYKYFITEPYPHNILLEIGLNSGVLGCFVFITYVIIIAIVIIKKTKSCYNEKNLFVLTIFLYSLFSWMFSNDFASSSVVFFLLGVLGHIASINNEKEIK</sequence>
<evidence type="ECO:0000256" key="3">
    <source>
        <dbReference type="ARBA" id="ARBA00022989"/>
    </source>
</evidence>
<dbReference type="GO" id="GO:0016020">
    <property type="term" value="C:membrane"/>
    <property type="evidence" value="ECO:0007669"/>
    <property type="project" value="UniProtKB-SubCell"/>
</dbReference>
<dbReference type="InterPro" id="IPR007016">
    <property type="entry name" value="O-antigen_ligase-rel_domated"/>
</dbReference>
<reference evidence="6 7" key="1">
    <citation type="submission" date="2018-10" db="EMBL/GenBank/DDBJ databases">
        <title>Comparison of Escherichia coli isolates recovered from retail chicken and from chicken fecal samples by antimicrobial susceptibility test and whole genome sequencing.</title>
        <authorList>
            <person name="Tang B."/>
            <person name="Ma Y."/>
            <person name="He X."/>
            <person name="Cao L."/>
            <person name="Xia X."/>
            <person name="Yang H."/>
        </authorList>
    </citation>
    <scope>NUCLEOTIDE SEQUENCE [LARGE SCALE GENOMIC DNA]</scope>
    <source>
        <strain evidence="6 7">CMJH98b</strain>
    </source>
</reference>
<feature type="domain" description="O-antigen ligase-related" evidence="5">
    <location>
        <begin position="179"/>
        <end position="311"/>
    </location>
</feature>
<dbReference type="RefSeq" id="WP_074512194.1">
    <property type="nucleotide sequence ID" value="NZ_CP100895.1"/>
</dbReference>
<evidence type="ECO:0000313" key="6">
    <source>
        <dbReference type="EMBL" id="RLY57724.1"/>
    </source>
</evidence>